<dbReference type="Proteomes" id="UP000001940">
    <property type="component" value="Chromosome IV"/>
</dbReference>
<proteinExistence type="predicted"/>
<dbReference type="HOGENOM" id="CLU_3280013_0_0_1"/>
<dbReference type="WormBase" id="C09G9.7b">
    <property type="protein sequence ID" value="CE47237"/>
    <property type="gene ID" value="WBGene00007496"/>
    <property type="gene designation" value="npax-4"/>
</dbReference>
<evidence type="ECO:0000313" key="3">
    <source>
        <dbReference type="WormBase" id="C09G9.7b"/>
    </source>
</evidence>
<dbReference type="Bgee" id="WBGene00007496">
    <property type="expression patterns" value="Expressed in adult organism and 2 other cell types or tissues"/>
</dbReference>
<dbReference type="AlphaFoldDB" id="H9G2Q0"/>
<accession>H9G2Q0</accession>
<dbReference type="EMBL" id="BX284604">
    <property type="protein sequence ID" value="CCG28279.1"/>
    <property type="molecule type" value="Genomic_DNA"/>
</dbReference>
<evidence type="ECO:0000313" key="2">
    <source>
        <dbReference type="Proteomes" id="UP000001940"/>
    </source>
</evidence>
<protein>
    <submittedName>
        <fullName evidence="1">Paired domain-containing protein</fullName>
    </submittedName>
</protein>
<dbReference type="KEGG" id="cel:CELE_C09G9.7"/>
<dbReference type="AGR" id="WB:WBGene00007496"/>
<evidence type="ECO:0000313" key="1">
    <source>
        <dbReference type="EMBL" id="CCG28279.1"/>
    </source>
</evidence>
<name>H9G2Q0_CAEEL</name>
<keyword evidence="2" id="KW-1185">Reference proteome</keyword>
<dbReference type="CTD" id="182466"/>
<organism evidence="1 2">
    <name type="scientific">Caenorhabditis elegans</name>
    <dbReference type="NCBI Taxonomy" id="6239"/>
    <lineage>
        <taxon>Eukaryota</taxon>
        <taxon>Metazoa</taxon>
        <taxon>Ecdysozoa</taxon>
        <taxon>Nematoda</taxon>
        <taxon>Chromadorea</taxon>
        <taxon>Rhabditida</taxon>
        <taxon>Rhabditina</taxon>
        <taxon>Rhabditomorpha</taxon>
        <taxon>Rhabditoidea</taxon>
        <taxon>Rhabditidae</taxon>
        <taxon>Peloderinae</taxon>
        <taxon>Caenorhabditis</taxon>
    </lineage>
</organism>
<dbReference type="RefSeq" id="NP_001255345.1">
    <property type="nucleotide sequence ID" value="NM_001268416.3"/>
</dbReference>
<dbReference type="GeneID" id="182466"/>
<gene>
    <name evidence="1 3" type="primary">npax-4</name>
    <name evidence="3" type="ORF">C09G9.7</name>
    <name evidence="1" type="ORF">CELE_C09G9.7</name>
</gene>
<reference evidence="1 2" key="1">
    <citation type="journal article" date="1998" name="Science">
        <title>Genome sequence of the nematode C. elegans: a platform for investigating biology.</title>
        <authorList>
            <consortium name="The C. elegans sequencing consortium"/>
            <person name="Sulson J.E."/>
            <person name="Waterston R."/>
        </authorList>
    </citation>
    <scope>NUCLEOTIDE SEQUENCE [LARGE SCALE GENOMIC DNA]</scope>
    <source>
        <strain evidence="1 2">Bristol N2</strain>
    </source>
</reference>
<sequence length="41" mass="4883">MSQHPHVSSISQSRHHIQHLKFELSTFKCPMTFTLEISQRF</sequence>
<dbReference type="OrthoDB" id="9996331at2759"/>
<dbReference type="ExpressionAtlas" id="H9G2Q0">
    <property type="expression patterns" value="baseline and differential"/>
</dbReference>